<evidence type="ECO:0000256" key="2">
    <source>
        <dbReference type="ARBA" id="ARBA00023163"/>
    </source>
</evidence>
<evidence type="ECO:0000256" key="4">
    <source>
        <dbReference type="SAM" id="MobiDB-lite"/>
    </source>
</evidence>
<reference evidence="8" key="1">
    <citation type="submission" date="2016-04" db="UniProtKB">
        <authorList>
            <consortium name="WormBaseParasite"/>
        </authorList>
    </citation>
    <scope>IDENTIFICATION</scope>
</reference>
<feature type="compositionally biased region" description="Basic and acidic residues" evidence="4">
    <location>
        <begin position="541"/>
        <end position="560"/>
    </location>
</feature>
<evidence type="ECO:0000256" key="3">
    <source>
        <dbReference type="ARBA" id="ARBA00023170"/>
    </source>
</evidence>
<evidence type="ECO:0000259" key="5">
    <source>
        <dbReference type="PROSITE" id="PS51843"/>
    </source>
</evidence>
<protein>
    <submittedName>
        <fullName evidence="8">Nuclear hormone receptor family member nhr-34 (inferred by orthology to a C. elegans protein)</fullName>
    </submittedName>
</protein>
<sequence>MPVLGDTMARLHAMAVRDSSGEEHISAVQSERDKHKKKPSHSSSSTNGDDNASPISAASFSDTMPVSLLPSATSISCASPSITQPSSQEKRIWDPALNQYKVIRTTPLPFPGCVSRAYAETLSSGMDKAENALKSSSPVSGAGASSPLPRLMCDSTESVDKPNPEQGKYEFDPEESLIARHPLVAYLMRLERICDNLRDPKEESDVTITNEFDKLCRVDVTIETALRQPGIVAKRTPPRWTAERLTTTDDVHIGWCRSFVLCVDWAMIMEDYKALSLSDQYTLLRNRVVSVNWLVHTYKTFRAGCDGVALVNGSYYPRDKQLQKTMSPGSAFFVDNFVLNQFHSTVILRVNLTELSAFHSKFVIDKKKFIIVSLIIYCLHTDNSNLVFPMREMNMDEGEFCLLKALLLFTVDRRLSDEGKRHVKMVREKYIDAIYEHISIQHPQFSNAQIANRIAKLFLLLPSITHLSQQEDDNVQFLALFNLANLNGLPYELHSSIKQMIRAEMESTIGLQSNNAPHDNNTPNNTPNDTTDDSIDTDDANNDHKSREDQPNDDSDKMQF</sequence>
<dbReference type="Gene3D" id="1.10.565.10">
    <property type="entry name" value="Retinoid X Receptor"/>
    <property type="match status" value="1"/>
</dbReference>
<dbReference type="PANTHER" id="PTHR47630">
    <property type="entry name" value="NUCLEAR HORMONE RECEPTOR FAMILY-RELATED-RELATED"/>
    <property type="match status" value="1"/>
</dbReference>
<feature type="compositionally biased region" description="Acidic residues" evidence="4">
    <location>
        <begin position="530"/>
        <end position="540"/>
    </location>
</feature>
<evidence type="ECO:0000313" key="7">
    <source>
        <dbReference type="Proteomes" id="UP000267096"/>
    </source>
</evidence>
<dbReference type="InterPro" id="IPR052499">
    <property type="entry name" value="C.elegans_NHRs"/>
</dbReference>
<feature type="region of interest" description="Disordered" evidence="4">
    <location>
        <begin position="15"/>
        <end position="59"/>
    </location>
</feature>
<dbReference type="PROSITE" id="PS51843">
    <property type="entry name" value="NR_LBD"/>
    <property type="match status" value="1"/>
</dbReference>
<dbReference type="SUPFAM" id="SSF48508">
    <property type="entry name" value="Nuclear receptor ligand-binding domain"/>
    <property type="match status" value="1"/>
</dbReference>
<dbReference type="OrthoDB" id="5798272at2759"/>
<accession>A0A0M3JUC6</accession>
<dbReference type="Proteomes" id="UP000267096">
    <property type="component" value="Unassembled WGS sequence"/>
</dbReference>
<feature type="domain" description="NR LBD" evidence="5">
    <location>
        <begin position="217"/>
        <end position="497"/>
    </location>
</feature>
<dbReference type="SMART" id="SM00430">
    <property type="entry name" value="HOLI"/>
    <property type="match status" value="1"/>
</dbReference>
<dbReference type="Pfam" id="PF00104">
    <property type="entry name" value="Hormone_recep"/>
    <property type="match status" value="1"/>
</dbReference>
<dbReference type="InterPro" id="IPR001723">
    <property type="entry name" value="Nuclear_hrmn_rcpt"/>
</dbReference>
<dbReference type="AlphaFoldDB" id="A0A0M3JUC6"/>
<keyword evidence="3" id="KW-0675">Receptor</keyword>
<feature type="compositionally biased region" description="Basic and acidic residues" evidence="4">
    <location>
        <begin position="158"/>
        <end position="170"/>
    </location>
</feature>
<feature type="compositionally biased region" description="Low complexity" evidence="4">
    <location>
        <begin position="135"/>
        <end position="147"/>
    </location>
</feature>
<dbReference type="PRINTS" id="PR00398">
    <property type="entry name" value="STRDHORMONER"/>
</dbReference>
<evidence type="ECO:0000256" key="1">
    <source>
        <dbReference type="ARBA" id="ARBA00023015"/>
    </source>
</evidence>
<feature type="compositionally biased region" description="Polar residues" evidence="4">
    <location>
        <begin position="46"/>
        <end position="59"/>
    </location>
</feature>
<keyword evidence="1" id="KW-0805">Transcription regulation</keyword>
<dbReference type="WBParaSite" id="ASIM_0001177301-mRNA-1">
    <property type="protein sequence ID" value="ASIM_0001177301-mRNA-1"/>
    <property type="gene ID" value="ASIM_0001177301"/>
</dbReference>
<dbReference type="InterPro" id="IPR035500">
    <property type="entry name" value="NHR-like_dom_sf"/>
</dbReference>
<name>A0A0M3JUC6_ANISI</name>
<dbReference type="EMBL" id="UYRR01031051">
    <property type="protein sequence ID" value="VDK44640.1"/>
    <property type="molecule type" value="Genomic_DNA"/>
</dbReference>
<organism evidence="8">
    <name type="scientific">Anisakis simplex</name>
    <name type="common">Herring worm</name>
    <dbReference type="NCBI Taxonomy" id="6269"/>
    <lineage>
        <taxon>Eukaryota</taxon>
        <taxon>Metazoa</taxon>
        <taxon>Ecdysozoa</taxon>
        <taxon>Nematoda</taxon>
        <taxon>Chromadorea</taxon>
        <taxon>Rhabditida</taxon>
        <taxon>Spirurina</taxon>
        <taxon>Ascaridomorpha</taxon>
        <taxon>Ascaridoidea</taxon>
        <taxon>Anisakidae</taxon>
        <taxon>Anisakis</taxon>
        <taxon>Anisakis simplex complex</taxon>
    </lineage>
</organism>
<feature type="compositionally biased region" description="Basic and acidic residues" evidence="4">
    <location>
        <begin position="19"/>
        <end position="33"/>
    </location>
</feature>
<evidence type="ECO:0000313" key="8">
    <source>
        <dbReference type="WBParaSite" id="ASIM_0001177301-mRNA-1"/>
    </source>
</evidence>
<reference evidence="6 7" key="2">
    <citation type="submission" date="2018-11" db="EMBL/GenBank/DDBJ databases">
        <authorList>
            <consortium name="Pathogen Informatics"/>
        </authorList>
    </citation>
    <scope>NUCLEOTIDE SEQUENCE [LARGE SCALE GENOMIC DNA]</scope>
</reference>
<proteinExistence type="predicted"/>
<feature type="region of interest" description="Disordered" evidence="4">
    <location>
        <begin position="130"/>
        <end position="170"/>
    </location>
</feature>
<dbReference type="PANTHER" id="PTHR47630:SF8">
    <property type="entry name" value="NUCLEAR HORMONE RECEPTOR FAMILY MEMBER NHR-34"/>
    <property type="match status" value="1"/>
</dbReference>
<dbReference type="InterPro" id="IPR000536">
    <property type="entry name" value="Nucl_hrmn_rcpt_lig-bd"/>
</dbReference>
<feature type="region of interest" description="Disordered" evidence="4">
    <location>
        <begin position="511"/>
        <end position="560"/>
    </location>
</feature>
<dbReference type="CDD" id="cd06157">
    <property type="entry name" value="NR_LBD"/>
    <property type="match status" value="1"/>
</dbReference>
<evidence type="ECO:0000313" key="6">
    <source>
        <dbReference type="EMBL" id="VDK44640.1"/>
    </source>
</evidence>
<gene>
    <name evidence="6" type="ORF">ASIM_LOCUS11239</name>
</gene>
<keyword evidence="7" id="KW-1185">Reference proteome</keyword>
<feature type="compositionally biased region" description="Low complexity" evidence="4">
    <location>
        <begin position="513"/>
        <end position="529"/>
    </location>
</feature>
<keyword evidence="2" id="KW-0804">Transcription</keyword>